<evidence type="ECO:0000256" key="4">
    <source>
        <dbReference type="ARBA" id="ARBA00022679"/>
    </source>
</evidence>
<proteinExistence type="inferred from homology"/>
<keyword evidence="4" id="KW-0808">Transferase</keyword>
<gene>
    <name evidence="16" type="ORF">GBAR_LOCUS30263</name>
</gene>
<dbReference type="NCBIfam" id="TIGR00516">
    <property type="entry name" value="acpS"/>
    <property type="match status" value="1"/>
</dbReference>
<accession>A0AA35XL70</accession>
<evidence type="ECO:0000256" key="8">
    <source>
        <dbReference type="ARBA" id="ARBA00023098"/>
    </source>
</evidence>
<dbReference type="GO" id="GO:0006633">
    <property type="term" value="P:fatty acid biosynthetic process"/>
    <property type="evidence" value="ECO:0007669"/>
    <property type="project" value="UniProtKB-KW"/>
</dbReference>
<organism evidence="16 17">
    <name type="scientific">Geodia barretti</name>
    <name type="common">Barrett's horny sponge</name>
    <dbReference type="NCBI Taxonomy" id="519541"/>
    <lineage>
        <taxon>Eukaryota</taxon>
        <taxon>Metazoa</taxon>
        <taxon>Porifera</taxon>
        <taxon>Demospongiae</taxon>
        <taxon>Heteroscleromorpha</taxon>
        <taxon>Tetractinellida</taxon>
        <taxon>Astrophorina</taxon>
        <taxon>Geodiidae</taxon>
        <taxon>Geodia</taxon>
    </lineage>
</organism>
<evidence type="ECO:0000259" key="15">
    <source>
        <dbReference type="Pfam" id="PF01648"/>
    </source>
</evidence>
<dbReference type="HAMAP" id="MF_00101">
    <property type="entry name" value="AcpS"/>
    <property type="match status" value="1"/>
</dbReference>
<dbReference type="GO" id="GO:0000287">
    <property type="term" value="F:magnesium ion binding"/>
    <property type="evidence" value="ECO:0007669"/>
    <property type="project" value="InterPro"/>
</dbReference>
<comment type="caution">
    <text evidence="16">The sequence shown here is derived from an EMBL/GenBank/DDBJ whole genome shotgun (WGS) entry which is preliminary data.</text>
</comment>
<name>A0AA35XL70_GEOBA</name>
<dbReference type="InterPro" id="IPR004568">
    <property type="entry name" value="Ppantetheine-prot_Trfase_dom"/>
</dbReference>
<evidence type="ECO:0000256" key="2">
    <source>
        <dbReference type="ARBA" id="ARBA00016301"/>
    </source>
</evidence>
<comment type="similarity">
    <text evidence="1">Belongs to the P-Pant transferase superfamily. AcpS family.</text>
</comment>
<comment type="catalytic activity">
    <reaction evidence="12">
        <text>apo-[ACP] + CoA = holo-[ACP] + adenosine 3',5'-bisphosphate + H(+)</text>
        <dbReference type="Rhea" id="RHEA:12068"/>
        <dbReference type="Rhea" id="RHEA-COMP:9685"/>
        <dbReference type="Rhea" id="RHEA-COMP:9690"/>
        <dbReference type="ChEBI" id="CHEBI:15378"/>
        <dbReference type="ChEBI" id="CHEBI:29999"/>
        <dbReference type="ChEBI" id="CHEBI:57287"/>
        <dbReference type="ChEBI" id="CHEBI:58343"/>
        <dbReference type="ChEBI" id="CHEBI:64479"/>
        <dbReference type="EC" id="2.7.8.7"/>
    </reaction>
    <physiologicalReaction direction="left-to-right" evidence="12">
        <dbReference type="Rhea" id="RHEA:12069"/>
    </physiologicalReaction>
</comment>
<evidence type="ECO:0000256" key="6">
    <source>
        <dbReference type="ARBA" id="ARBA00022832"/>
    </source>
</evidence>
<dbReference type="SUPFAM" id="SSF56214">
    <property type="entry name" value="4'-phosphopantetheinyl transferase"/>
    <property type="match status" value="1"/>
</dbReference>
<evidence type="ECO:0000256" key="13">
    <source>
        <dbReference type="ARBA" id="ARBA00048794"/>
    </source>
</evidence>
<dbReference type="Proteomes" id="UP001174909">
    <property type="component" value="Unassembled WGS sequence"/>
</dbReference>
<dbReference type="InterPro" id="IPR037143">
    <property type="entry name" value="4-PPantetheinyl_Trfase_dom_sf"/>
</dbReference>
<evidence type="ECO:0000256" key="7">
    <source>
        <dbReference type="ARBA" id="ARBA00022842"/>
    </source>
</evidence>
<keyword evidence="17" id="KW-1185">Reference proteome</keyword>
<evidence type="ECO:0000256" key="12">
    <source>
        <dbReference type="ARBA" id="ARBA00048641"/>
    </source>
</evidence>
<dbReference type="EMBL" id="CASHTH010004276">
    <property type="protein sequence ID" value="CAI8055407.1"/>
    <property type="molecule type" value="Genomic_DNA"/>
</dbReference>
<evidence type="ECO:0000256" key="10">
    <source>
        <dbReference type="ARBA" id="ARBA00030484"/>
    </source>
</evidence>
<dbReference type="GO" id="GO:0008897">
    <property type="term" value="F:holo-[acyl-carrier-protein] synthase activity"/>
    <property type="evidence" value="ECO:0007669"/>
    <property type="project" value="UniProtKB-EC"/>
</dbReference>
<evidence type="ECO:0000256" key="5">
    <source>
        <dbReference type="ARBA" id="ARBA00022723"/>
    </source>
</evidence>
<evidence type="ECO:0000256" key="1">
    <source>
        <dbReference type="ARBA" id="ARBA00006195"/>
    </source>
</evidence>
<sequence length="149" mass="16301">MTQLTTGVDIIEIPRIARVLEQYGQRFLRRIFTPGEIEYCRERPPNLAARFASKEATMKALGTGVRGVAWKDIEVVRAPSGAPSIVLHGRAKARAERLGVQEISLSISHSREYAVAFVVTQCDSSPQLESAPPSDEQSSPLSRGERGPA</sequence>
<keyword evidence="9" id="KW-0275">Fatty acid biosynthesis</keyword>
<evidence type="ECO:0000256" key="3">
    <source>
        <dbReference type="ARBA" id="ARBA00022516"/>
    </source>
</evidence>
<evidence type="ECO:0000256" key="11">
    <source>
        <dbReference type="ARBA" id="ARBA00033443"/>
    </source>
</evidence>
<dbReference type="Gene3D" id="3.90.470.20">
    <property type="entry name" value="4'-phosphopantetheinyl transferase domain"/>
    <property type="match status" value="1"/>
</dbReference>
<dbReference type="AlphaFoldDB" id="A0AA35XL70"/>
<feature type="domain" description="4'-phosphopantetheinyl transferase" evidence="15">
    <location>
        <begin position="7"/>
        <end position="118"/>
    </location>
</feature>
<keyword evidence="6" id="KW-0276">Fatty acid metabolism</keyword>
<keyword evidence="5" id="KW-0479">Metal-binding</keyword>
<dbReference type="InterPro" id="IPR002582">
    <property type="entry name" value="ACPS"/>
</dbReference>
<protein>
    <recommendedName>
        <fullName evidence="2">L-aminoadipate-semialdehyde dehydrogenase-phosphopantetheinyl transferase</fullName>
    </recommendedName>
    <alternativeName>
        <fullName evidence="10">4'-phosphopantetheinyl transferase</fullName>
    </alternativeName>
    <alternativeName>
        <fullName evidence="11">Alpha-aminoadipic semialdehyde dehydrogenase-phosphopantetheinyl transferase</fullName>
    </alternativeName>
</protein>
<dbReference type="InterPro" id="IPR008278">
    <property type="entry name" value="4-PPantetheinyl_Trfase_dom"/>
</dbReference>
<dbReference type="NCBIfam" id="TIGR00556">
    <property type="entry name" value="pantethn_trn"/>
    <property type="match status" value="1"/>
</dbReference>
<evidence type="ECO:0000256" key="14">
    <source>
        <dbReference type="SAM" id="MobiDB-lite"/>
    </source>
</evidence>
<reference evidence="16" key="1">
    <citation type="submission" date="2023-03" db="EMBL/GenBank/DDBJ databases">
        <authorList>
            <person name="Steffen K."/>
            <person name="Cardenas P."/>
        </authorList>
    </citation>
    <scope>NUCLEOTIDE SEQUENCE</scope>
</reference>
<comment type="catalytic activity">
    <reaction evidence="13">
        <text>apo-[ACP] + acetyl-CoA = acetyl-[ACP] + adenosine 3',5'-bisphosphate + H(+)</text>
        <dbReference type="Rhea" id="RHEA:46564"/>
        <dbReference type="Rhea" id="RHEA-COMP:9621"/>
        <dbReference type="Rhea" id="RHEA-COMP:9690"/>
        <dbReference type="ChEBI" id="CHEBI:15378"/>
        <dbReference type="ChEBI" id="CHEBI:29999"/>
        <dbReference type="ChEBI" id="CHEBI:57288"/>
        <dbReference type="ChEBI" id="CHEBI:58343"/>
        <dbReference type="ChEBI" id="CHEBI:78446"/>
    </reaction>
    <physiologicalReaction direction="left-to-right" evidence="13">
        <dbReference type="Rhea" id="RHEA:46565"/>
    </physiologicalReaction>
</comment>
<keyword evidence="3" id="KW-0444">Lipid biosynthesis</keyword>
<feature type="region of interest" description="Disordered" evidence="14">
    <location>
        <begin position="125"/>
        <end position="149"/>
    </location>
</feature>
<keyword evidence="7" id="KW-0460">Magnesium</keyword>
<evidence type="ECO:0000313" key="16">
    <source>
        <dbReference type="EMBL" id="CAI8055407.1"/>
    </source>
</evidence>
<keyword evidence="8" id="KW-0443">Lipid metabolism</keyword>
<evidence type="ECO:0000313" key="17">
    <source>
        <dbReference type="Proteomes" id="UP001174909"/>
    </source>
</evidence>
<dbReference type="Pfam" id="PF01648">
    <property type="entry name" value="ACPS"/>
    <property type="match status" value="1"/>
</dbReference>
<evidence type="ECO:0000256" key="9">
    <source>
        <dbReference type="ARBA" id="ARBA00023160"/>
    </source>
</evidence>